<keyword evidence="2" id="KW-1185">Reference proteome</keyword>
<reference evidence="1" key="1">
    <citation type="submission" date="2021-06" db="EMBL/GenBank/DDBJ databases">
        <authorList>
            <person name="Kallberg Y."/>
            <person name="Tangrot J."/>
            <person name="Rosling A."/>
        </authorList>
    </citation>
    <scope>NUCLEOTIDE SEQUENCE</scope>
    <source>
        <strain evidence="1">87-6 pot B 2015</strain>
    </source>
</reference>
<proteinExistence type="predicted"/>
<dbReference type="EMBL" id="CAJVPP010000259">
    <property type="protein sequence ID" value="CAG8462236.1"/>
    <property type="molecule type" value="Genomic_DNA"/>
</dbReference>
<accession>A0A9N8Z1L2</accession>
<sequence>MSNNNISIEEYNSLPTKKETVAAQSNTAISVAAITEALETISLMTENNRNISGPTNNTNKNSILFYFKTCHWKLCSLSTWSKGMSKCTRRVSYCLLQCRIAS</sequence>
<gene>
    <name evidence="1" type="ORF">FMOSSE_LOCUS2099</name>
</gene>
<comment type="caution">
    <text evidence="1">The sequence shown here is derived from an EMBL/GenBank/DDBJ whole genome shotgun (WGS) entry which is preliminary data.</text>
</comment>
<evidence type="ECO:0000313" key="2">
    <source>
        <dbReference type="Proteomes" id="UP000789375"/>
    </source>
</evidence>
<dbReference type="Proteomes" id="UP000789375">
    <property type="component" value="Unassembled WGS sequence"/>
</dbReference>
<name>A0A9N8Z1L2_FUNMO</name>
<dbReference type="AlphaFoldDB" id="A0A9N8Z1L2"/>
<evidence type="ECO:0000313" key="1">
    <source>
        <dbReference type="EMBL" id="CAG8462236.1"/>
    </source>
</evidence>
<organism evidence="1 2">
    <name type="scientific">Funneliformis mosseae</name>
    <name type="common">Endomycorrhizal fungus</name>
    <name type="synonym">Glomus mosseae</name>
    <dbReference type="NCBI Taxonomy" id="27381"/>
    <lineage>
        <taxon>Eukaryota</taxon>
        <taxon>Fungi</taxon>
        <taxon>Fungi incertae sedis</taxon>
        <taxon>Mucoromycota</taxon>
        <taxon>Glomeromycotina</taxon>
        <taxon>Glomeromycetes</taxon>
        <taxon>Glomerales</taxon>
        <taxon>Glomeraceae</taxon>
        <taxon>Funneliformis</taxon>
    </lineage>
</organism>
<protein>
    <submittedName>
        <fullName evidence="1">12959_t:CDS:1</fullName>
    </submittedName>
</protein>